<keyword evidence="4" id="KW-0067">ATP-binding</keyword>
<dbReference type="ExpressionAtlas" id="A0A3L6FZ70">
    <property type="expression patterns" value="baseline"/>
</dbReference>
<keyword evidence="4 10" id="KW-0347">Helicase</keyword>
<evidence type="ECO:0000256" key="5">
    <source>
        <dbReference type="SAM" id="MobiDB-lite"/>
    </source>
</evidence>
<reference evidence="10" key="1">
    <citation type="journal article" date="2018" name="Nat. Genet.">
        <title>Extensive intraspecific gene order and gene structural variations between Mo17 and other maize genomes.</title>
        <authorList>
            <person name="Sun S."/>
            <person name="Zhou Y."/>
            <person name="Chen J."/>
            <person name="Shi J."/>
            <person name="Zhao H."/>
            <person name="Zhao H."/>
            <person name="Song W."/>
            <person name="Zhang M."/>
            <person name="Cui Y."/>
            <person name="Dong X."/>
            <person name="Liu H."/>
            <person name="Ma X."/>
            <person name="Jiao Y."/>
            <person name="Wang B."/>
            <person name="Wei X."/>
            <person name="Stein J.C."/>
            <person name="Glaubitz J.C."/>
            <person name="Lu F."/>
            <person name="Yu G."/>
            <person name="Liang C."/>
            <person name="Fengler K."/>
            <person name="Li B."/>
            <person name="Rafalski A."/>
            <person name="Schnable P.S."/>
            <person name="Ware D.H."/>
            <person name="Buckler E.S."/>
            <person name="Lai J."/>
        </authorList>
    </citation>
    <scope>NUCLEOTIDE SEQUENCE [LARGE SCALE GENOMIC DNA]</scope>
    <source>
        <tissue evidence="10">Seedling</tissue>
    </source>
</reference>
<comment type="catalytic activity">
    <reaction evidence="4">
        <text>ATP + H2O = ADP + phosphate + H(+)</text>
        <dbReference type="Rhea" id="RHEA:13065"/>
        <dbReference type="ChEBI" id="CHEBI:15377"/>
        <dbReference type="ChEBI" id="CHEBI:15378"/>
        <dbReference type="ChEBI" id="CHEBI:30616"/>
        <dbReference type="ChEBI" id="CHEBI:43474"/>
        <dbReference type="ChEBI" id="CHEBI:456216"/>
        <dbReference type="EC" id="5.6.2.3"/>
    </reaction>
</comment>
<name>A0A3L6FZ70_MAIZE</name>
<evidence type="ECO:0000256" key="3">
    <source>
        <dbReference type="ARBA" id="ARBA00022801"/>
    </source>
</evidence>
<evidence type="ECO:0000259" key="6">
    <source>
        <dbReference type="Pfam" id="PF02902"/>
    </source>
</evidence>
<dbReference type="Gene3D" id="3.40.50.300">
    <property type="entry name" value="P-loop containing nucleotide triphosphate hydrolases"/>
    <property type="match status" value="2"/>
</dbReference>
<dbReference type="GO" id="GO:0006281">
    <property type="term" value="P:DNA repair"/>
    <property type="evidence" value="ECO:0007669"/>
    <property type="project" value="UniProtKB-KW"/>
</dbReference>
<dbReference type="Pfam" id="PF05970">
    <property type="entry name" value="PIF1"/>
    <property type="match status" value="1"/>
</dbReference>
<dbReference type="CDD" id="cd18809">
    <property type="entry name" value="SF1_C_RecD"/>
    <property type="match status" value="1"/>
</dbReference>
<dbReference type="PANTHER" id="PTHR10492:SF92">
    <property type="entry name" value="ATP-DEPENDENT DNA HELICASE"/>
    <property type="match status" value="1"/>
</dbReference>
<protein>
    <recommendedName>
        <fullName evidence="4">ATP-dependent DNA helicase</fullName>
        <ecNumber evidence="4">5.6.2.3</ecNumber>
    </recommendedName>
</protein>
<dbReference type="FunFam" id="3.40.50.300:FF:002884">
    <property type="entry name" value="ATP-dependent DNA helicase"/>
    <property type="match status" value="1"/>
</dbReference>
<evidence type="ECO:0000259" key="7">
    <source>
        <dbReference type="Pfam" id="PF05970"/>
    </source>
</evidence>
<feature type="domain" description="DNA helicase Pif1-like 2B" evidence="9">
    <location>
        <begin position="1956"/>
        <end position="2002"/>
    </location>
</feature>
<dbReference type="GO" id="GO:0006310">
    <property type="term" value="P:DNA recombination"/>
    <property type="evidence" value="ECO:0007669"/>
    <property type="project" value="UniProtKB-KW"/>
</dbReference>
<dbReference type="Proteomes" id="UP000251960">
    <property type="component" value="Chromosome 2"/>
</dbReference>
<dbReference type="InterPro" id="IPR027417">
    <property type="entry name" value="P-loop_NTPase"/>
</dbReference>
<dbReference type="SUPFAM" id="SSF52540">
    <property type="entry name" value="P-loop containing nucleoside triphosphate hydrolases"/>
    <property type="match status" value="2"/>
</dbReference>
<organism evidence="10">
    <name type="scientific">Zea mays</name>
    <name type="common">Maize</name>
    <dbReference type="NCBI Taxonomy" id="4577"/>
    <lineage>
        <taxon>Eukaryota</taxon>
        <taxon>Viridiplantae</taxon>
        <taxon>Streptophyta</taxon>
        <taxon>Embryophyta</taxon>
        <taxon>Tracheophyta</taxon>
        <taxon>Spermatophyta</taxon>
        <taxon>Magnoliopsida</taxon>
        <taxon>Liliopsida</taxon>
        <taxon>Poales</taxon>
        <taxon>Poaceae</taxon>
        <taxon>PACMAD clade</taxon>
        <taxon>Panicoideae</taxon>
        <taxon>Andropogonodae</taxon>
        <taxon>Andropogoneae</taxon>
        <taxon>Tripsacinae</taxon>
        <taxon>Zea</taxon>
    </lineage>
</organism>
<keyword evidence="4" id="KW-0547">Nucleotide-binding</keyword>
<dbReference type="EMBL" id="NCVQ01000003">
    <property type="protein sequence ID" value="PWZ39823.1"/>
    <property type="molecule type" value="Genomic_DNA"/>
</dbReference>
<comment type="similarity">
    <text evidence="1">Belongs to the peptidase C48 family.</text>
</comment>
<feature type="domain" description="Helitron helicase-like" evidence="8">
    <location>
        <begin position="1031"/>
        <end position="1212"/>
    </location>
</feature>
<dbReference type="InterPro" id="IPR010285">
    <property type="entry name" value="DNA_helicase_pif1-like_DEAD"/>
</dbReference>
<dbReference type="GO" id="GO:0000723">
    <property type="term" value="P:telomere maintenance"/>
    <property type="evidence" value="ECO:0007669"/>
    <property type="project" value="InterPro"/>
</dbReference>
<evidence type="ECO:0000259" key="9">
    <source>
        <dbReference type="Pfam" id="PF21530"/>
    </source>
</evidence>
<dbReference type="InterPro" id="IPR025476">
    <property type="entry name" value="Helitron_helicase-like"/>
</dbReference>
<feature type="domain" description="Ubiquitin-like protease family profile" evidence="6">
    <location>
        <begin position="2257"/>
        <end position="2318"/>
    </location>
</feature>
<dbReference type="SUPFAM" id="SSF54001">
    <property type="entry name" value="Cysteine proteinases"/>
    <property type="match status" value="1"/>
</dbReference>
<dbReference type="InterPro" id="IPR038765">
    <property type="entry name" value="Papain-like_cys_pep_sf"/>
</dbReference>
<dbReference type="PANTHER" id="PTHR10492">
    <property type="match status" value="1"/>
</dbReference>
<dbReference type="GO" id="GO:0005524">
    <property type="term" value="F:ATP binding"/>
    <property type="evidence" value="ECO:0007669"/>
    <property type="project" value="UniProtKB-KW"/>
</dbReference>
<dbReference type="EC" id="5.6.2.3" evidence="4"/>
<comment type="caution">
    <text evidence="10">The sequence shown here is derived from an EMBL/GenBank/DDBJ whole genome shotgun (WGS) entry which is preliminary data.</text>
</comment>
<comment type="similarity">
    <text evidence="4">Belongs to the helicase family.</text>
</comment>
<evidence type="ECO:0000256" key="4">
    <source>
        <dbReference type="RuleBase" id="RU363044"/>
    </source>
</evidence>
<dbReference type="Gene3D" id="2.40.50.140">
    <property type="entry name" value="Nucleic acid-binding proteins"/>
    <property type="match status" value="2"/>
</dbReference>
<dbReference type="GO" id="GO:0043139">
    <property type="term" value="F:5'-3' DNA helicase activity"/>
    <property type="evidence" value="ECO:0007669"/>
    <property type="project" value="UniProtKB-EC"/>
</dbReference>
<keyword evidence="2" id="KW-0645">Protease</keyword>
<dbReference type="Pfam" id="PF14214">
    <property type="entry name" value="Helitron_like_N"/>
    <property type="match status" value="1"/>
</dbReference>
<dbReference type="InterPro" id="IPR049163">
    <property type="entry name" value="Pif1-like_2B_dom"/>
</dbReference>
<keyword evidence="3 4" id="KW-0378">Hydrolase</keyword>
<dbReference type="GO" id="GO:0006508">
    <property type="term" value="P:proteolysis"/>
    <property type="evidence" value="ECO:0007669"/>
    <property type="project" value="UniProtKB-KW"/>
</dbReference>
<keyword evidence="4" id="KW-0227">DNA damage</keyword>
<dbReference type="GO" id="GO:0008234">
    <property type="term" value="F:cysteine-type peptidase activity"/>
    <property type="evidence" value="ECO:0007669"/>
    <property type="project" value="InterPro"/>
</dbReference>
<evidence type="ECO:0000313" key="10">
    <source>
        <dbReference type="EMBL" id="PWZ39823.1"/>
    </source>
</evidence>
<dbReference type="Pfam" id="PF21530">
    <property type="entry name" value="Pif1_2B_dom"/>
    <property type="match status" value="1"/>
</dbReference>
<evidence type="ECO:0000259" key="8">
    <source>
        <dbReference type="Pfam" id="PF14214"/>
    </source>
</evidence>
<evidence type="ECO:0000256" key="1">
    <source>
        <dbReference type="ARBA" id="ARBA00005234"/>
    </source>
</evidence>
<sequence>MAVLAERRPTTSSTQINNLNKSHACIDAENAGLVKVLHLVYLVYRKKSKFFTCSNPDNVPKELPSDLEELYLQRQNPSYLYGISRLYILALPPFVLGYKVYMHSSGYKVLMEPVVLNRERAAADRLKRMPILFDDYRDEDFYYGLPRKYSIVARVEVKFPIEPRFRDRQHFVLSDINGAKIEAITYMYETVKHFDNLLHEKHVYKMHNVKFSLHPGEFNFRHLNGPMELCLDQQTIVEPYTVPIQMAPFPKQILLNLADIAELPNRTLVDIMAVVVHLDTIHRTMWGPFRKIVIMDARGYLHIIKVWGDLLNKNALRWALAKEDYGIIIGTMFRRFRRQECLESSDHTAIHFNPFHHNTHHFRRRHRSIPFRLYKHSARLRMDGFFMENGEPTETDQMEHNDGRTPLTNISNTITIADENGSKRLGPNVDAKELSLSDGCSTIDFTNFATQVPNVNRDDDSDWLHRNETFKSDDVFTTRDLLTPGGVHETVGNTPNHNLGRTAYFRERYKNLTPAEMELNRERLRLYNNTPKRKGSKIEYIRKRRALLADTLSQESIAMESPTYTPEVVHPTTDAIEPNGSALTPCDWVIPDIASNPFLPASTQTEDADSLRMSTRPLRRKQHVPRGERQAILARRNRQFEASISRNMATVAEDIISDAEEGDDRTQPHMTAKINNNVDDDDGVVFEDDADENEGYLFAGQYEDTDEDIEIDGSQDESSAIDVPDPYDKVYSNIPEETHMLKTVPNCSYCTAKKFEYETPGFCCRGGKVELAPLETPPQLKRLWDSADSDARHFRDNIRFFNGHFSFTSLYCCLDSMTTNVRDSGIYTFRAQGMMYHNIKSFGRDGGAEHKHLELYFYDDDPTLEHRYRKCREEHQQKDKEVIRQIVDILRGNPYSEHLRTMGHVENLDDYRIALNLDQTLNQKTYNTPLTSEVAAVWIEGSEGRGQFSKSVILHGKDSSSHCIRSYHGCYDALSYPLFFPRGELGWHGNIPKVGVSMDEVDAYRATHRASNANDEDAESPSHLCVSVRDYYCYKFQIRPGVFNPILHGKRLFQQFAVDTYIKIENSRLDYIRKNQDRLRADLYQGLVDSMLDGDIRGEKVGKRTVLSTSFIGGPRDMRRRYMDAMALVRKFGKPDIFLTMTCNPNWDEIRRELLPGQTPQDRADLVVCVFHAKLQELKHRLTKQDILGKVRAYVYVVEFQKRGLPHAHFLLIMQRKYKLTCPEQYDLLISAEIPSNKYPELRKMVIKHMTHGPCGSLNPNCPCTKGRKSCKNHYPRPFSDTTLQGKDSYPIYRRRDDDRKEKVRGCELDNRWVVPYNPYLLRLFNCHINVEACGSIKAVKYLFKYIYKGHDRASVVMRDASKADDDVDEIKQYRDARWVTPPEALWRIYGFELSQISPPVMQLQLHLPNMHMVAFHERQMVERVVNRPGVDRSMLTSYFEANRFNKEARGILYRDFPEWYTWQSGKGKVWQRRKRDTGGQVGRIVSAHPAEGERYYLRVLLNHVTGAASYVDLRTVDGVTLPTFREAAERRGLLESDNTLDECLTERALFQMPSSLRRLFATILVYCEPSDVAVLWQKHKDSMSEDYQHKSQNKTHVEQMVLIDIRNMLQSMGKDIKTFPLPPMIDAYDDAIGTAREVYEEESIQPTVEDVALKDSLNEEQRAAYDKIMSAVDTDQGGLFFVDGPGGTGKTYLYRVLLATLRNQGKIAVATATSGVAASIMPGGRTAHSRFKIPLTIDDGAVCSFTKQSGTAELLRKASLIIWDEASMTKRQAVEALDNSMRDIMGRPALPFGGKTIVFGGDFRQVLPVVRKGSRAQVVASSLRMSYLWESMSHLKLVSNMRAKNDPWFAEFLLRVGGGTEETNSDGDIRLPDDVCVPYSGSDNDLDNLIDFAFPNLNENMSDSTYITSRAILSTRNDWVDMINVKMIDRFQGEHMVYHSFDSAVDDPHNYYPPEFLNTLTPNGLPPHVLKLKIGCPVILLRNIDPANGLCNGTRLVVRGFQRNSIDAEIVLGQHVGKRIFLPRIPLCPSDEEMFPFQFKRKQFPVRLSFAMTVNKAQGQTIPNVGVYLPEPVFSHGQLYVALSRATARSNIKILVIPAVDGRKKLRKGVKKTPTVDCGTYTKNIVYKEEIPCEPRVEVVLIDDAFVERKWMECLFQPSAYLGDEVIDCYINLIKAQKHLKCRSGGRVHIENAFQFNFLKRDGDLEIKTEELYPIKDMTHICSAERRVLLYLDHDMIKGLQRQIDMISQRKELKDHRWPDLQVASWPLREIDMGYAKQTDSSSCGLFLLNYIEYWTGDELSDSFTQDDMSHFRKKMAAILLSSDLNKRRGCLLYKNEKEVDSGSPSDVEILENPTDSNKRKLLHVLDDSEVVFEDEEGPITQADLQRRTWVRSFNPFKIEISVKDLQNILTTTQDMILRCFDMAIRLLANKESRKPKEEIINNRKHYMDMRFWRMVGFGKIPKYHQDPTTEELAKTLDCWPSMNYYITGCRYDAKTLRRNFVIDLLSYEDNSCRYAIPANIQQRLVDIARKD</sequence>
<dbReference type="Gene3D" id="3.40.395.10">
    <property type="entry name" value="Adenoviral Proteinase, Chain A"/>
    <property type="match status" value="1"/>
</dbReference>
<comment type="cofactor">
    <cofactor evidence="4">
        <name>Mg(2+)</name>
        <dbReference type="ChEBI" id="CHEBI:18420"/>
    </cofactor>
</comment>
<dbReference type="Pfam" id="PF02902">
    <property type="entry name" value="Peptidase_C48"/>
    <property type="match status" value="1"/>
</dbReference>
<gene>
    <name evidence="10" type="primary">pif1_67</name>
    <name evidence="10" type="ORF">Zm00014a_022674</name>
</gene>
<keyword evidence="4" id="KW-0233">DNA recombination</keyword>
<evidence type="ECO:0000256" key="2">
    <source>
        <dbReference type="ARBA" id="ARBA00022670"/>
    </source>
</evidence>
<feature type="region of interest" description="Disordered" evidence="5">
    <location>
        <begin position="661"/>
        <end position="682"/>
    </location>
</feature>
<accession>A0A3L6FZ70</accession>
<proteinExistence type="inferred from homology"/>
<dbReference type="GO" id="GO:0016887">
    <property type="term" value="F:ATP hydrolysis activity"/>
    <property type="evidence" value="ECO:0007669"/>
    <property type="project" value="RHEA"/>
</dbReference>
<keyword evidence="4" id="KW-0234">DNA repair</keyword>
<dbReference type="InterPro" id="IPR012340">
    <property type="entry name" value="NA-bd_OB-fold"/>
</dbReference>
<dbReference type="InterPro" id="IPR003653">
    <property type="entry name" value="Peptidase_C48_C"/>
</dbReference>
<feature type="domain" description="DNA helicase Pif1-like DEAD-box helicase" evidence="7">
    <location>
        <begin position="1658"/>
        <end position="1864"/>
    </location>
</feature>